<protein>
    <submittedName>
        <fullName evidence="3">Uncharacterized protein</fullName>
    </submittedName>
</protein>
<evidence type="ECO:0000313" key="2">
    <source>
        <dbReference type="EMBL" id="KAL2471473.1"/>
    </source>
</evidence>
<proteinExistence type="predicted"/>
<comment type="caution">
    <text evidence="3">The sequence shown here is derived from an EMBL/GenBank/DDBJ whole genome shotgun (WGS) entry which is preliminary data.</text>
</comment>
<sequence>MLHGGGGARDPLQQPPHRLDSALLPPKRRGISRGINLEKVWQANGKMPMQPIENNAKYFTGLVENQVRFTVPPCYPSWTEVPEEQRARLRSIIESYFDLHGNRSPDEYRAVCATVDRLATIRYRNYKLEEHNHLKAHGASRPYGEMSTED</sequence>
<dbReference type="Proteomes" id="UP001604336">
    <property type="component" value="Unassembled WGS sequence"/>
</dbReference>
<reference evidence="3" key="1">
    <citation type="submission" date="2024-07" db="EMBL/GenBank/DDBJ databases">
        <title>Two chromosome-level genome assemblies of Korean endemic species Abeliophyllum distichum and Forsythia ovata (Oleaceae).</title>
        <authorList>
            <person name="Mun J.H."/>
        </authorList>
    </citation>
    <scope>NUCLEOTIDE SEQUENCE</scope>
    <source>
        <strain evidence="3">KNKB198505000391</strain>
        <tissue evidence="3">Leaf</tissue>
    </source>
</reference>
<dbReference type="AlphaFoldDB" id="A0ABD1V250"/>
<organism evidence="3 4">
    <name type="scientific">Abeliophyllum distichum</name>
    <dbReference type="NCBI Taxonomy" id="126358"/>
    <lineage>
        <taxon>Eukaryota</taxon>
        <taxon>Viridiplantae</taxon>
        <taxon>Streptophyta</taxon>
        <taxon>Embryophyta</taxon>
        <taxon>Tracheophyta</taxon>
        <taxon>Spermatophyta</taxon>
        <taxon>Magnoliopsida</taxon>
        <taxon>eudicotyledons</taxon>
        <taxon>Gunneridae</taxon>
        <taxon>Pentapetalae</taxon>
        <taxon>asterids</taxon>
        <taxon>lamiids</taxon>
        <taxon>Lamiales</taxon>
        <taxon>Oleaceae</taxon>
        <taxon>Forsythieae</taxon>
        <taxon>Abeliophyllum</taxon>
    </lineage>
</organism>
<dbReference type="EMBL" id="JBFOLK010000012">
    <property type="protein sequence ID" value="KAL2471473.1"/>
    <property type="molecule type" value="Genomic_DNA"/>
</dbReference>
<dbReference type="EMBL" id="JBFOLK010000002">
    <property type="protein sequence ID" value="KAL2531379.1"/>
    <property type="molecule type" value="Genomic_DNA"/>
</dbReference>
<accession>A0ABD1V250</accession>
<reference evidence="4" key="2">
    <citation type="submission" date="2024-07" db="EMBL/GenBank/DDBJ databases">
        <title>Two chromosome-level genome assemblies of Korean endemic species Abeliophyllum distichum and Forsythia ovata (Oleaceae).</title>
        <authorList>
            <person name="Jang H."/>
        </authorList>
    </citation>
    <scope>NUCLEOTIDE SEQUENCE [LARGE SCALE GENOMIC DNA]</scope>
</reference>
<evidence type="ECO:0000313" key="3">
    <source>
        <dbReference type="EMBL" id="KAL2531379.1"/>
    </source>
</evidence>
<gene>
    <name evidence="3" type="ORF">Adt_04730</name>
    <name evidence="2" type="ORF">Adt_39609</name>
</gene>
<keyword evidence="4" id="KW-1185">Reference proteome</keyword>
<name>A0ABD1V250_9LAMI</name>
<evidence type="ECO:0000313" key="4">
    <source>
        <dbReference type="Proteomes" id="UP001604336"/>
    </source>
</evidence>
<feature type="region of interest" description="Disordered" evidence="1">
    <location>
        <begin position="1"/>
        <end position="25"/>
    </location>
</feature>
<evidence type="ECO:0000256" key="1">
    <source>
        <dbReference type="SAM" id="MobiDB-lite"/>
    </source>
</evidence>